<evidence type="ECO:0000256" key="1">
    <source>
        <dbReference type="SAM" id="MobiDB-lite"/>
    </source>
</evidence>
<name>A0A2B7XBM7_9EURO</name>
<gene>
    <name evidence="3" type="ORF">AJ79_06641</name>
</gene>
<feature type="domain" description="BBC1/AIM3 cysteine proteinase-fold" evidence="2">
    <location>
        <begin position="187"/>
        <end position="316"/>
    </location>
</feature>
<feature type="compositionally biased region" description="Gly residues" evidence="1">
    <location>
        <begin position="168"/>
        <end position="178"/>
    </location>
</feature>
<evidence type="ECO:0000313" key="3">
    <source>
        <dbReference type="EMBL" id="PGH06107.1"/>
    </source>
</evidence>
<comment type="caution">
    <text evidence="3">The sequence shown here is derived from an EMBL/GenBank/DDBJ whole genome shotgun (WGS) entry which is preliminary data.</text>
</comment>
<sequence length="316" mass="33252">MTNPKVPAQTLPGGGPHYPPPSNPRPRPPAPGPSKRPVTTTKTTAIPITAAEIPPGVPATIPLSLETNWFAATPPKFPPQAVRNLPNPIHTATYEWECMESAENRARGLDWTLIGAIQWAVGDMRTITKVRVCWNSADVRGSVRGEQKVVVLVPLDDDSGGEGDKKGAGCGGGGGGGGEDGDGEESKKELTEAELRRYADLYGPHVVAYCRNRVGARVGDGECWTLAKEALEEAGRVVEAAGGEGVMGSVGRTHGCCVLEWDAKGGLPAEGVLGLAGVRTGDVLEIEGGYFEKVKVRGGMRGVQRVRVRVGKHTAV</sequence>
<keyword evidence="4" id="KW-1185">Reference proteome</keyword>
<reference evidence="3" key="1">
    <citation type="submission" date="2017-10" db="EMBL/GenBank/DDBJ databases">
        <title>Comparative genomics in systemic dimorphic fungi from Ajellomycetaceae.</title>
        <authorList>
            <person name="Munoz J.F."/>
            <person name="Mcewen J.G."/>
            <person name="Clay O.K."/>
            <person name="Cuomo C.A."/>
        </authorList>
    </citation>
    <scope>NUCLEOTIDE SEQUENCE [LARGE SCALE GENOMIC DNA]</scope>
    <source>
        <strain evidence="3">UAMH5409</strain>
    </source>
</reference>
<dbReference type="EMBL" id="PDNB01000120">
    <property type="protein sequence ID" value="PGH06107.1"/>
    <property type="molecule type" value="Genomic_DNA"/>
</dbReference>
<feature type="non-terminal residue" evidence="3">
    <location>
        <position position="316"/>
    </location>
</feature>
<evidence type="ECO:0000259" key="2">
    <source>
        <dbReference type="Pfam" id="PF25459"/>
    </source>
</evidence>
<feature type="region of interest" description="Disordered" evidence="1">
    <location>
        <begin position="155"/>
        <end position="190"/>
    </location>
</feature>
<feature type="region of interest" description="Disordered" evidence="1">
    <location>
        <begin position="1"/>
        <end position="40"/>
    </location>
</feature>
<dbReference type="STRING" id="1447875.A0A2B7XBM7"/>
<dbReference type="InterPro" id="IPR057402">
    <property type="entry name" value="AIM3_BBC1_C"/>
</dbReference>
<dbReference type="AlphaFoldDB" id="A0A2B7XBM7"/>
<organism evidence="3 4">
    <name type="scientific">Helicocarpus griseus UAMH5409</name>
    <dbReference type="NCBI Taxonomy" id="1447875"/>
    <lineage>
        <taxon>Eukaryota</taxon>
        <taxon>Fungi</taxon>
        <taxon>Dikarya</taxon>
        <taxon>Ascomycota</taxon>
        <taxon>Pezizomycotina</taxon>
        <taxon>Eurotiomycetes</taxon>
        <taxon>Eurotiomycetidae</taxon>
        <taxon>Onygenales</taxon>
        <taxon>Ajellomycetaceae</taxon>
        <taxon>Helicocarpus</taxon>
    </lineage>
</organism>
<feature type="compositionally biased region" description="Pro residues" evidence="1">
    <location>
        <begin position="17"/>
        <end position="34"/>
    </location>
</feature>
<dbReference type="OrthoDB" id="4188635at2759"/>
<proteinExistence type="predicted"/>
<dbReference type="Pfam" id="PF25459">
    <property type="entry name" value="AIM3_BBC1_C"/>
    <property type="match status" value="1"/>
</dbReference>
<evidence type="ECO:0000313" key="4">
    <source>
        <dbReference type="Proteomes" id="UP000223968"/>
    </source>
</evidence>
<dbReference type="Proteomes" id="UP000223968">
    <property type="component" value="Unassembled WGS sequence"/>
</dbReference>
<protein>
    <recommendedName>
        <fullName evidence="2">BBC1/AIM3 cysteine proteinase-fold domain-containing protein</fullName>
    </recommendedName>
</protein>
<accession>A0A2B7XBM7</accession>